<evidence type="ECO:0000313" key="4">
    <source>
        <dbReference type="Proteomes" id="UP001387215"/>
    </source>
</evidence>
<protein>
    <submittedName>
        <fullName evidence="3">Uncharacterized protein</fullName>
    </submittedName>
</protein>
<keyword evidence="1" id="KW-1133">Transmembrane helix</keyword>
<proteinExistence type="predicted"/>
<keyword evidence="1" id="KW-0812">Transmembrane</keyword>
<accession>A0AAU8MPL5</accession>
<gene>
    <name evidence="3" type="ORF">ABU614_13170</name>
    <name evidence="2" type="ORF">V2J18_06590</name>
</gene>
<reference evidence="2 4" key="1">
    <citation type="submission" date="2024-02" db="EMBL/GenBank/DDBJ databases">
        <title>Lysobacter Genome Sequencing and Mining.</title>
        <authorList>
            <person name="Bierman J."/>
            <person name="Walker M.C."/>
        </authorList>
    </citation>
    <scope>NUCLEOTIDE SEQUENCE [LARGE SCALE GENOMIC DNA]</scope>
    <source>
        <strain evidence="2 4">PB6250</strain>
    </source>
</reference>
<reference evidence="3" key="2">
    <citation type="submission" date="2024-06" db="EMBL/GenBank/DDBJ databases">
        <authorList>
            <person name="Li S."/>
        </authorList>
    </citation>
    <scope>NUCLEOTIDE SEQUENCE</scope>
    <source>
        <strain evidence="3">SR10</strain>
    </source>
</reference>
<dbReference type="EMBL" id="JBANDL010000002">
    <property type="protein sequence ID" value="MEI2454343.1"/>
    <property type="molecule type" value="Genomic_DNA"/>
</dbReference>
<evidence type="ECO:0000313" key="3">
    <source>
        <dbReference type="EMBL" id="XCO73348.1"/>
    </source>
</evidence>
<sequence length="240" mass="27621">MSALREADPGVGVAPVPMQEEERRRLARFAGLDRPASGQGLWRGVLRPWLSLIPASVLLAWLAQRALLLPSWLESRLLPVLAAYLSASGLAIAGRWLWLRRRRAQWRRRVHGPYLADLDRGDVEEERYAFDACKSWREPERGAVLHLLRIDAERCFAVHDYRDEDYAAFLAGEAPRRLLRPARRAVLRRAPVSRLALSLRFDDDAFATVVEDGPYSDRWPPNRQVWRVPWDEVEQRLMAA</sequence>
<evidence type="ECO:0000313" key="2">
    <source>
        <dbReference type="EMBL" id="MEI2454343.1"/>
    </source>
</evidence>
<dbReference type="Proteomes" id="UP001387215">
    <property type="component" value="Unassembled WGS sequence"/>
</dbReference>
<name>A0AAU8MPL5_9GAMM</name>
<dbReference type="AlphaFoldDB" id="A0AAU8MPL5"/>
<dbReference type="RefSeq" id="WP_064748645.1">
    <property type="nucleotide sequence ID" value="NZ_CP159925.1"/>
</dbReference>
<dbReference type="EMBL" id="CP159925">
    <property type="protein sequence ID" value="XCO73348.1"/>
    <property type="molecule type" value="Genomic_DNA"/>
</dbReference>
<keyword evidence="4" id="KW-1185">Reference proteome</keyword>
<keyword evidence="1" id="KW-0472">Membrane</keyword>
<feature type="transmembrane region" description="Helical" evidence="1">
    <location>
        <begin position="80"/>
        <end position="99"/>
    </location>
</feature>
<feature type="transmembrane region" description="Helical" evidence="1">
    <location>
        <begin position="49"/>
        <end position="68"/>
    </location>
</feature>
<evidence type="ECO:0000256" key="1">
    <source>
        <dbReference type="SAM" id="Phobius"/>
    </source>
</evidence>
<organism evidence="3">
    <name type="scientific">Lysobacter firmicutimachus</name>
    <dbReference type="NCBI Taxonomy" id="1792846"/>
    <lineage>
        <taxon>Bacteria</taxon>
        <taxon>Pseudomonadati</taxon>
        <taxon>Pseudomonadota</taxon>
        <taxon>Gammaproteobacteria</taxon>
        <taxon>Lysobacterales</taxon>
        <taxon>Lysobacteraceae</taxon>
        <taxon>Lysobacter</taxon>
    </lineage>
</organism>